<proteinExistence type="predicted"/>
<organism evidence="1">
    <name type="scientific">marine sediment metagenome</name>
    <dbReference type="NCBI Taxonomy" id="412755"/>
    <lineage>
        <taxon>unclassified sequences</taxon>
        <taxon>metagenomes</taxon>
        <taxon>ecological metagenomes</taxon>
    </lineage>
</organism>
<dbReference type="AlphaFoldDB" id="A0A0F9CSG4"/>
<gene>
    <name evidence="1" type="ORF">LCGC14_2574560</name>
</gene>
<feature type="non-terminal residue" evidence="1">
    <location>
        <position position="1"/>
    </location>
</feature>
<reference evidence="1" key="1">
    <citation type="journal article" date="2015" name="Nature">
        <title>Complex archaea that bridge the gap between prokaryotes and eukaryotes.</title>
        <authorList>
            <person name="Spang A."/>
            <person name="Saw J.H."/>
            <person name="Jorgensen S.L."/>
            <person name="Zaremba-Niedzwiedzka K."/>
            <person name="Martijn J."/>
            <person name="Lind A.E."/>
            <person name="van Eijk R."/>
            <person name="Schleper C."/>
            <person name="Guy L."/>
            <person name="Ettema T.J."/>
        </authorList>
    </citation>
    <scope>NUCLEOTIDE SEQUENCE</scope>
</reference>
<sequence>LGLMLTATCLNDLGRIRAIIRRLKQIIFPESPEIEIEEVLAG</sequence>
<dbReference type="EMBL" id="LAZR01042828">
    <property type="protein sequence ID" value="KKL08571.1"/>
    <property type="molecule type" value="Genomic_DNA"/>
</dbReference>
<accession>A0A0F9CSG4</accession>
<name>A0A0F9CSG4_9ZZZZ</name>
<protein>
    <submittedName>
        <fullName evidence="1">Uncharacterized protein</fullName>
    </submittedName>
</protein>
<comment type="caution">
    <text evidence="1">The sequence shown here is derived from an EMBL/GenBank/DDBJ whole genome shotgun (WGS) entry which is preliminary data.</text>
</comment>
<evidence type="ECO:0000313" key="1">
    <source>
        <dbReference type="EMBL" id="KKL08571.1"/>
    </source>
</evidence>